<dbReference type="GO" id="GO:0004777">
    <property type="term" value="F:succinate-semialdehyde dehydrogenase (NAD+) activity"/>
    <property type="evidence" value="ECO:0007669"/>
    <property type="project" value="TreeGrafter"/>
</dbReference>
<dbReference type="NCBIfam" id="TIGR01780">
    <property type="entry name" value="SSADH"/>
    <property type="match status" value="1"/>
</dbReference>
<keyword evidence="2 4" id="KW-0560">Oxidoreductase</keyword>
<evidence type="ECO:0000256" key="3">
    <source>
        <dbReference type="PROSITE-ProRule" id="PRU10007"/>
    </source>
</evidence>
<gene>
    <name evidence="6" type="ORF">GTH32_04345</name>
</gene>
<dbReference type="GO" id="GO:0009450">
    <property type="term" value="P:gamma-aminobutyric acid catabolic process"/>
    <property type="evidence" value="ECO:0007669"/>
    <property type="project" value="InterPro"/>
</dbReference>
<dbReference type="AlphaFoldDB" id="A0A7X5LJC4"/>
<dbReference type="Proteomes" id="UP000470213">
    <property type="component" value="Unassembled WGS sequence"/>
</dbReference>
<dbReference type="CDD" id="cd07103">
    <property type="entry name" value="ALDH_F5_SSADH_GabD"/>
    <property type="match status" value="1"/>
</dbReference>
<evidence type="ECO:0000259" key="5">
    <source>
        <dbReference type="Pfam" id="PF00171"/>
    </source>
</evidence>
<dbReference type="EC" id="1.2.1.-" evidence="6"/>
<dbReference type="InterPro" id="IPR029510">
    <property type="entry name" value="Ald_DH_CS_GLU"/>
</dbReference>
<comment type="caution">
    <text evidence="6">The sequence shown here is derived from an EMBL/GenBank/DDBJ whole genome shotgun (WGS) entry which is preliminary data.</text>
</comment>
<reference evidence="6 7" key="1">
    <citation type="submission" date="2020-01" db="EMBL/GenBank/DDBJ databases">
        <authorList>
            <person name="Chen J."/>
            <person name="Zhu S."/>
            <person name="Yang J."/>
        </authorList>
    </citation>
    <scope>NUCLEOTIDE SEQUENCE [LARGE SCALE GENOMIC DNA]</scope>
    <source>
        <strain evidence="6 7">345S023</strain>
    </source>
</reference>
<comment type="similarity">
    <text evidence="1 4">Belongs to the aldehyde dehydrogenase family.</text>
</comment>
<accession>A0A7X5LJC4</accession>
<evidence type="ECO:0000256" key="1">
    <source>
        <dbReference type="ARBA" id="ARBA00009986"/>
    </source>
</evidence>
<dbReference type="PANTHER" id="PTHR43353">
    <property type="entry name" value="SUCCINATE-SEMIALDEHYDE DEHYDROGENASE, MITOCHONDRIAL"/>
    <property type="match status" value="1"/>
</dbReference>
<dbReference type="FunFam" id="3.40.309.10:FF:000004">
    <property type="entry name" value="Succinate-semialdehyde dehydrogenase I"/>
    <property type="match status" value="1"/>
</dbReference>
<organism evidence="6 7">
    <name type="scientific">Alteromonas profundi</name>
    <dbReference type="NCBI Taxonomy" id="2696062"/>
    <lineage>
        <taxon>Bacteria</taxon>
        <taxon>Pseudomonadati</taxon>
        <taxon>Pseudomonadota</taxon>
        <taxon>Gammaproteobacteria</taxon>
        <taxon>Alteromonadales</taxon>
        <taxon>Alteromonadaceae</taxon>
        <taxon>Alteromonas/Salinimonas group</taxon>
        <taxon>Alteromonas</taxon>
    </lineage>
</organism>
<sequence length="457" mass="48807">MAVDNPSTGEIIARVPSMGAEETNKAIEHAAQAFTSWRKTSPSERAYILRQWYQLILNAKASLAHIMSCEQGKPLTEASAEIEYAASYVLWFAEEAMRVQGEVLSSANNQQRLIVTRAPVGVCAAITPWNFPAAMITRKVAPALASGCTMVVKPAQQTPLTALALGELANQAGIPPGVLQIITGEATAIGGAMTANSIVKKLSFTGSTKIGSLLMRQCANDVKKLSLELGGNAPFIVFDKGDVAHAVAELMKAKFRNAGQTCISPNRVYVQKTVKEPFTRALVDAVSKLKLGDGLDPKTTIGPLIDEAAVQKVEAHIANAQTLGARVLCGGKRLESQRNWFEPTILDGVATNAQCIEEETFGPLVPLVIFDTEEEVIALANNTPFGLAAYLFSDDIHQVERVVNEIESGMIGINTGVISAANAPFGGVKASGLGREGAHIGIEEYLEMKYQCYGHKA</sequence>
<dbReference type="SUPFAM" id="SSF53720">
    <property type="entry name" value="ALDH-like"/>
    <property type="match status" value="1"/>
</dbReference>
<protein>
    <submittedName>
        <fullName evidence="6">Succinate-semialdehyde dehydrogenase</fullName>
        <ecNumber evidence="6">1.2.1.-</ecNumber>
    </submittedName>
</protein>
<dbReference type="PROSITE" id="PS00687">
    <property type="entry name" value="ALDEHYDE_DEHYDR_GLU"/>
    <property type="match status" value="1"/>
</dbReference>
<dbReference type="Gene3D" id="3.40.309.10">
    <property type="entry name" value="Aldehyde Dehydrogenase, Chain A, domain 2"/>
    <property type="match status" value="1"/>
</dbReference>
<dbReference type="InterPro" id="IPR016163">
    <property type="entry name" value="Ald_DH_C"/>
</dbReference>
<dbReference type="Pfam" id="PF00171">
    <property type="entry name" value="Aldedh"/>
    <property type="match status" value="1"/>
</dbReference>
<dbReference type="InterPro" id="IPR016161">
    <property type="entry name" value="Ald_DH/histidinol_DH"/>
</dbReference>
<dbReference type="InterPro" id="IPR015590">
    <property type="entry name" value="Aldehyde_DH_dom"/>
</dbReference>
<evidence type="ECO:0000256" key="2">
    <source>
        <dbReference type="ARBA" id="ARBA00023002"/>
    </source>
</evidence>
<dbReference type="Gene3D" id="3.40.605.10">
    <property type="entry name" value="Aldehyde Dehydrogenase, Chain A, domain 1"/>
    <property type="match status" value="1"/>
</dbReference>
<feature type="active site" evidence="3">
    <location>
        <position position="228"/>
    </location>
</feature>
<evidence type="ECO:0000256" key="4">
    <source>
        <dbReference type="RuleBase" id="RU003345"/>
    </source>
</evidence>
<dbReference type="FunFam" id="3.40.605.10:FF:000005">
    <property type="entry name" value="Succinate-semialdehyde dehydrogenase I"/>
    <property type="match status" value="1"/>
</dbReference>
<feature type="domain" description="Aldehyde dehydrogenase" evidence="5">
    <location>
        <begin position="2"/>
        <end position="449"/>
    </location>
</feature>
<dbReference type="InterPro" id="IPR016162">
    <property type="entry name" value="Ald_DH_N"/>
</dbReference>
<dbReference type="PANTHER" id="PTHR43353:SF5">
    <property type="entry name" value="SUCCINATE-SEMIALDEHYDE DEHYDROGENASE, MITOCHONDRIAL"/>
    <property type="match status" value="1"/>
</dbReference>
<proteinExistence type="inferred from homology"/>
<dbReference type="EMBL" id="JAAAWN010000004">
    <property type="protein sequence ID" value="NDV90426.1"/>
    <property type="molecule type" value="Genomic_DNA"/>
</dbReference>
<dbReference type="InterPro" id="IPR050740">
    <property type="entry name" value="Aldehyde_DH_Superfamily"/>
</dbReference>
<evidence type="ECO:0000313" key="6">
    <source>
        <dbReference type="EMBL" id="NDV90426.1"/>
    </source>
</evidence>
<dbReference type="InterPro" id="IPR010102">
    <property type="entry name" value="Succ_semiAld_DH"/>
</dbReference>
<evidence type="ECO:0000313" key="7">
    <source>
        <dbReference type="Proteomes" id="UP000470213"/>
    </source>
</evidence>
<keyword evidence="7" id="KW-1185">Reference proteome</keyword>
<name>A0A7X5LJC4_9ALTE</name>